<feature type="chain" id="PRO_5041373013" evidence="1">
    <location>
        <begin position="16"/>
        <end position="129"/>
    </location>
</feature>
<evidence type="ECO:0000313" key="2">
    <source>
        <dbReference type="EMBL" id="WIW78365.1"/>
    </source>
</evidence>
<dbReference type="SUPFAM" id="SSF100910">
    <property type="entry name" value="Chemosensory protein Csp2"/>
    <property type="match status" value="1"/>
</dbReference>
<keyword evidence="1" id="KW-0732">Signal</keyword>
<dbReference type="AlphaFoldDB" id="A0AA49FRN5"/>
<dbReference type="InterPro" id="IPR036682">
    <property type="entry name" value="OS_D_A10/PebIII_sf"/>
</dbReference>
<name>A0AA49FRN5_HELCH</name>
<organism evidence="2">
    <name type="scientific">Heliconius charithonia</name>
    <name type="common">Zebra longwing butterfly</name>
    <dbReference type="NCBI Taxonomy" id="33434"/>
    <lineage>
        <taxon>Eukaryota</taxon>
        <taxon>Metazoa</taxon>
        <taxon>Ecdysozoa</taxon>
        <taxon>Arthropoda</taxon>
        <taxon>Hexapoda</taxon>
        <taxon>Insecta</taxon>
        <taxon>Pterygota</taxon>
        <taxon>Neoptera</taxon>
        <taxon>Endopterygota</taxon>
        <taxon>Lepidoptera</taxon>
        <taxon>Glossata</taxon>
        <taxon>Ditrysia</taxon>
        <taxon>Papilionoidea</taxon>
        <taxon>Nymphalidae</taxon>
        <taxon>Heliconiinae</taxon>
        <taxon>Heliconiini</taxon>
        <taxon>Heliconius</taxon>
    </lineage>
</organism>
<evidence type="ECO:0000256" key="1">
    <source>
        <dbReference type="SAM" id="SignalP"/>
    </source>
</evidence>
<reference evidence="2" key="1">
    <citation type="journal article" date="2023" name="Proc. Natl. Acad. Sci. U.S.A.">
        <title>Sex-linked gene traffic underlies the acquisition of sexually dimorphic UV color vision in Heliconius butterflies.</title>
        <authorList>
            <person name="Chakraborty M."/>
            <person name="Lara A.G."/>
            <person name="Dang A."/>
            <person name="McCulloch K.J."/>
            <person name="Rainbow D."/>
            <person name="Carter D."/>
            <person name="Ngo L.T."/>
            <person name="Solares E."/>
            <person name="Said I."/>
            <person name="Corbett-Detig R.B."/>
            <person name="Gilbert L.E."/>
            <person name="Emerson J.J."/>
            <person name="Briscoe A.D."/>
        </authorList>
    </citation>
    <scope>NUCLEOTIDE SEQUENCE</scope>
</reference>
<dbReference type="EMBL" id="OQ236520">
    <property type="protein sequence ID" value="WIW78365.1"/>
    <property type="molecule type" value="mRNA"/>
</dbReference>
<proteinExistence type="evidence at transcript level"/>
<dbReference type="PANTHER" id="PTHR11257:SF9">
    <property type="entry name" value="CHEMOSENSORY PROTEIN 13"/>
    <property type="match status" value="1"/>
</dbReference>
<dbReference type="Pfam" id="PF03392">
    <property type="entry name" value="OS-D"/>
    <property type="match status" value="1"/>
</dbReference>
<reference evidence="2" key="2">
    <citation type="submission" date="2023-01" db="EMBL/GenBank/DDBJ databases">
        <authorList>
            <person name="Briscoe A.D."/>
        </authorList>
    </citation>
    <scope>NUCLEOTIDE SEQUENCE</scope>
</reference>
<sequence>MKTIVLFAFVAMAAATEFYTTGNDHLDMDALVSSKENLQFYMDCFLDRKPCTELTASYKKILPESVKQACEKCNPNQRYQYWRFLQGLKAQIPEEYMNFRHHFDPENKYFDALEDVISKYIKPDMDMLD</sequence>
<dbReference type="InterPro" id="IPR005055">
    <property type="entry name" value="A10/PebIII"/>
</dbReference>
<protein>
    <submittedName>
        <fullName evidence="2">Chemosensory protein 29</fullName>
    </submittedName>
</protein>
<feature type="signal peptide" evidence="1">
    <location>
        <begin position="1"/>
        <end position="15"/>
    </location>
</feature>
<dbReference type="Gene3D" id="1.10.2080.10">
    <property type="entry name" value="Insect odorant-binding protein A10/Ejaculatory bulb-specific protein 3"/>
    <property type="match status" value="1"/>
</dbReference>
<accession>A0AA49FRN5</accession>
<dbReference type="PANTHER" id="PTHR11257">
    <property type="entry name" value="CHEMOSENSORY PROTEIN-RELATED"/>
    <property type="match status" value="1"/>
</dbReference>
<gene>
    <name evidence="2" type="primary">CSP29</name>
</gene>